<evidence type="ECO:0000256" key="6">
    <source>
        <dbReference type="SAM" id="MobiDB-lite"/>
    </source>
</evidence>
<reference evidence="9" key="1">
    <citation type="submission" date="2016-02" db="EMBL/GenBank/DDBJ databases">
        <title>Draft genome sequence of Microdochium bolleyi, a fungal endophyte of beachgrass.</title>
        <authorList>
            <consortium name="DOE Joint Genome Institute"/>
            <person name="David A.S."/>
            <person name="May G."/>
            <person name="Haridas S."/>
            <person name="Lim J."/>
            <person name="Wang M."/>
            <person name="Labutti K."/>
            <person name="Lipzen A."/>
            <person name="Barry K."/>
            <person name="Grigoriev I.V."/>
        </authorList>
    </citation>
    <scope>NUCLEOTIDE SEQUENCE [LARGE SCALE GENOMIC DNA]</scope>
    <source>
        <strain evidence="9">J235TASD1</strain>
    </source>
</reference>
<keyword evidence="2" id="KW-0812">Transmembrane</keyword>
<dbReference type="InterPro" id="IPR052337">
    <property type="entry name" value="SAT4-like"/>
</dbReference>
<dbReference type="PANTHER" id="PTHR33048:SF124">
    <property type="entry name" value="INTEGRAL MEMBRANE PROTEIN"/>
    <property type="match status" value="1"/>
</dbReference>
<evidence type="ECO:0000313" key="8">
    <source>
        <dbReference type="EMBL" id="KXJ88666.1"/>
    </source>
</evidence>
<evidence type="ECO:0000313" key="9">
    <source>
        <dbReference type="Proteomes" id="UP000070501"/>
    </source>
</evidence>
<proteinExistence type="inferred from homology"/>
<feature type="region of interest" description="Disordered" evidence="6">
    <location>
        <begin position="299"/>
        <end position="327"/>
    </location>
</feature>
<feature type="region of interest" description="Disordered" evidence="6">
    <location>
        <begin position="346"/>
        <end position="382"/>
    </location>
</feature>
<dbReference type="EMBL" id="KQ964257">
    <property type="protein sequence ID" value="KXJ88666.1"/>
    <property type="molecule type" value="Genomic_DNA"/>
</dbReference>
<keyword evidence="3" id="KW-1133">Transmembrane helix</keyword>
<evidence type="ECO:0000256" key="3">
    <source>
        <dbReference type="ARBA" id="ARBA00022989"/>
    </source>
</evidence>
<evidence type="ECO:0000259" key="7">
    <source>
        <dbReference type="Pfam" id="PF20684"/>
    </source>
</evidence>
<evidence type="ECO:0000256" key="2">
    <source>
        <dbReference type="ARBA" id="ARBA00022692"/>
    </source>
</evidence>
<evidence type="ECO:0000256" key="1">
    <source>
        <dbReference type="ARBA" id="ARBA00004141"/>
    </source>
</evidence>
<dbReference type="GO" id="GO:0016020">
    <property type="term" value="C:membrane"/>
    <property type="evidence" value="ECO:0007669"/>
    <property type="project" value="UniProtKB-SubCell"/>
</dbReference>
<name>A0A136IV35_9PEZI</name>
<accession>A0A136IV35</accession>
<gene>
    <name evidence="8" type="ORF">Micbo1qcDRAFT_15467</name>
</gene>
<comment type="similarity">
    <text evidence="5">Belongs to the SAT4 family.</text>
</comment>
<keyword evidence="9" id="KW-1185">Reference proteome</keyword>
<keyword evidence="4" id="KW-0472">Membrane</keyword>
<dbReference type="PANTHER" id="PTHR33048">
    <property type="entry name" value="PTH11-LIKE INTEGRAL MEMBRANE PROTEIN (AFU_ORTHOLOGUE AFUA_5G11245)"/>
    <property type="match status" value="1"/>
</dbReference>
<dbReference type="Pfam" id="PF20684">
    <property type="entry name" value="Fung_rhodopsin"/>
    <property type="match status" value="1"/>
</dbReference>
<feature type="domain" description="Rhodopsin" evidence="7">
    <location>
        <begin position="50"/>
        <end position="286"/>
    </location>
</feature>
<dbReference type="OrthoDB" id="5401779at2759"/>
<dbReference type="InterPro" id="IPR049326">
    <property type="entry name" value="Rhodopsin_dom_fungi"/>
</dbReference>
<dbReference type="InParanoid" id="A0A136IV35"/>
<dbReference type="Proteomes" id="UP000070501">
    <property type="component" value="Unassembled WGS sequence"/>
</dbReference>
<evidence type="ECO:0000256" key="4">
    <source>
        <dbReference type="ARBA" id="ARBA00023136"/>
    </source>
</evidence>
<comment type="subcellular location">
    <subcellularLocation>
        <location evidence="1">Membrane</location>
        <topology evidence="1">Multi-pass membrane protein</topology>
    </subcellularLocation>
</comment>
<protein>
    <recommendedName>
        <fullName evidence="7">Rhodopsin domain-containing protein</fullName>
    </recommendedName>
</protein>
<evidence type="ECO:0000256" key="5">
    <source>
        <dbReference type="ARBA" id="ARBA00038359"/>
    </source>
</evidence>
<sequence>MSSTNGILTVLPAPAGYPVNFEHPRRLGIPETYWIVGIGNFIALLFFLQRVYTKVTILRKINWDDAFFVLSWACCVTVQALCCHLYVSGSMGVHAWEISVERYSHFSLLVMVSSAVYAPGTCFAKLSLLCFYFRLTEIRWFRLATWFMLFFVIGGYLGIFFSLVFGCTPVRKTWDVTAEGTCINTAAVYIATAVLGVVTDLILLAMPIPIVLGLQLRTFQKAGLIVLFAIGSMTLVTSIVRLVLLFPMLVDFDQTWAVVSPFTWICVEANLLVICASLCTLRRFVQTMAPRLMPATFGASRDTARSDTPSEGLKLGSSGSRKQRKSYSRVHNSFYALEAVQGGARAHGQGDEERLQSMTTADDGDDAAKASVRTRSTTADAEHGVRESVEIFKNRT</sequence>
<organism evidence="8 9">
    <name type="scientific">Microdochium bolleyi</name>
    <dbReference type="NCBI Taxonomy" id="196109"/>
    <lineage>
        <taxon>Eukaryota</taxon>
        <taxon>Fungi</taxon>
        <taxon>Dikarya</taxon>
        <taxon>Ascomycota</taxon>
        <taxon>Pezizomycotina</taxon>
        <taxon>Sordariomycetes</taxon>
        <taxon>Xylariomycetidae</taxon>
        <taxon>Xylariales</taxon>
        <taxon>Microdochiaceae</taxon>
        <taxon>Microdochium</taxon>
    </lineage>
</organism>
<dbReference type="AlphaFoldDB" id="A0A136IV35"/>